<dbReference type="Proteomes" id="UP000248985">
    <property type="component" value="Chromosome 1"/>
</dbReference>
<dbReference type="RefSeq" id="WP_010079855.1">
    <property type="nucleotide sequence ID" value="NC_012803.1"/>
</dbReference>
<dbReference type="AlphaFoldDB" id="A0A7Z7KIK9"/>
<dbReference type="SUPFAM" id="SSF55729">
    <property type="entry name" value="Acyl-CoA N-acyltransferases (Nat)"/>
    <property type="match status" value="1"/>
</dbReference>
<accession>A0A7Z7KIK9</accession>
<evidence type="ECO:0008006" key="3">
    <source>
        <dbReference type="Google" id="ProtNLM"/>
    </source>
</evidence>
<dbReference type="GeneID" id="93344107"/>
<organism evidence="1 2">
    <name type="scientific">Micrococcus luteus (strain ATCC 4698 / DSM 20030 / JCM 1464 / CCM 169 / CCUG 5858 / IAM 1056 / NBRC 3333 / NCIMB 9278 / NCTC 2665 / VKM Ac-2230)</name>
    <name type="common">Micrococcus lysodeikticus</name>
    <dbReference type="NCBI Taxonomy" id="465515"/>
    <lineage>
        <taxon>Bacteria</taxon>
        <taxon>Bacillati</taxon>
        <taxon>Actinomycetota</taxon>
        <taxon>Actinomycetes</taxon>
        <taxon>Micrococcales</taxon>
        <taxon>Micrococcaceae</taxon>
        <taxon>Micrococcus</taxon>
    </lineage>
</organism>
<evidence type="ECO:0000313" key="2">
    <source>
        <dbReference type="Proteomes" id="UP000248985"/>
    </source>
</evidence>
<protein>
    <recommendedName>
        <fullName evidence="3">GNAT family N-acetyltransferase</fullName>
    </recommendedName>
</protein>
<reference evidence="1 2" key="1">
    <citation type="submission" date="2018-06" db="EMBL/GenBank/DDBJ databases">
        <authorList>
            <consortium name="Pathogen Informatics"/>
            <person name="Doyle S."/>
        </authorList>
    </citation>
    <scope>NUCLEOTIDE SEQUENCE [LARGE SCALE GENOMIC DNA]</scope>
    <source>
        <strain evidence="1 2">NCTC2665</strain>
    </source>
</reference>
<gene>
    <name evidence="1" type="ORF">NCTC2665_00935</name>
</gene>
<dbReference type="InterPro" id="IPR016181">
    <property type="entry name" value="Acyl_CoA_acyltransferase"/>
</dbReference>
<sequence>MPHDPHLTHGRIRLRPLTPDDAPRLRAFRRAADGTVADADHVSVTAAEWPAVRAGLAARLGG</sequence>
<evidence type="ECO:0000313" key="1">
    <source>
        <dbReference type="EMBL" id="SQG48161.1"/>
    </source>
</evidence>
<proteinExistence type="predicted"/>
<name>A0A7Z7KIK9_MICLC</name>
<dbReference type="EMBL" id="LS483396">
    <property type="protein sequence ID" value="SQG48161.1"/>
    <property type="molecule type" value="Genomic_DNA"/>
</dbReference>